<dbReference type="PANTHER" id="PTHR44375">
    <property type="entry name" value="BETA-KETOACYL-ACP REDUCTASE-LIKE PROTEIN-RELATED"/>
    <property type="match status" value="1"/>
</dbReference>
<keyword evidence="1" id="KW-1133">Transmembrane helix</keyword>
<comment type="caution">
    <text evidence="2">The sequence shown here is derived from an EMBL/GenBank/DDBJ whole genome shotgun (WGS) entry which is preliminary data.</text>
</comment>
<sequence>MKGQPKSQHKPWHELPNKVVLVSGASSGLGHEFCLHLAKAGCQIVAATRCTDRLKSLCDKIDGPVSSSSSSSSKLGNKASNPQALAVELDVTAHGPTIEKSVKRAWDAFGHIDALVNTAGIRGKFHILVYYLTIVNKEKIFNSSGNLFIAATFINTVIILISFASVPMVLPLSLSAKLLDMPFLVAMEALNACKLVPKHAFDVAAILGPVALTSPPTLYY</sequence>
<protein>
    <submittedName>
        <fullName evidence="2">Uncharacterized protein</fullName>
    </submittedName>
</protein>
<evidence type="ECO:0000256" key="1">
    <source>
        <dbReference type="SAM" id="Phobius"/>
    </source>
</evidence>
<name>A0A2I0L1C3_PUNGR</name>
<dbReference type="InterPro" id="IPR002347">
    <property type="entry name" value="SDR_fam"/>
</dbReference>
<dbReference type="Pfam" id="PF00106">
    <property type="entry name" value="adh_short"/>
    <property type="match status" value="1"/>
</dbReference>
<dbReference type="AlphaFoldDB" id="A0A2I0L1C3"/>
<dbReference type="Proteomes" id="UP000233551">
    <property type="component" value="Unassembled WGS sequence"/>
</dbReference>
<keyword evidence="3" id="KW-1185">Reference proteome</keyword>
<gene>
    <name evidence="2" type="ORF">CRG98_005270</name>
</gene>
<dbReference type="EMBL" id="PGOL01000210">
    <property type="protein sequence ID" value="PKI74390.1"/>
    <property type="molecule type" value="Genomic_DNA"/>
</dbReference>
<evidence type="ECO:0000313" key="3">
    <source>
        <dbReference type="Proteomes" id="UP000233551"/>
    </source>
</evidence>
<dbReference type="InterPro" id="IPR036291">
    <property type="entry name" value="NAD(P)-bd_dom_sf"/>
</dbReference>
<keyword evidence="1" id="KW-0472">Membrane</keyword>
<reference evidence="2 3" key="1">
    <citation type="submission" date="2017-11" db="EMBL/GenBank/DDBJ databases">
        <title>De-novo sequencing of pomegranate (Punica granatum L.) genome.</title>
        <authorList>
            <person name="Akparov Z."/>
            <person name="Amiraslanov A."/>
            <person name="Hajiyeva S."/>
            <person name="Abbasov M."/>
            <person name="Kaur K."/>
            <person name="Hamwieh A."/>
            <person name="Solovyev V."/>
            <person name="Salamov A."/>
            <person name="Braich B."/>
            <person name="Kosarev P."/>
            <person name="Mahmoud A."/>
            <person name="Hajiyev E."/>
            <person name="Babayeva S."/>
            <person name="Izzatullayeva V."/>
            <person name="Mammadov A."/>
            <person name="Mammadov A."/>
            <person name="Sharifova S."/>
            <person name="Ojaghi J."/>
            <person name="Eynullazada K."/>
            <person name="Bayramov B."/>
            <person name="Abdulazimova A."/>
            <person name="Shahmuradov I."/>
        </authorList>
    </citation>
    <scope>NUCLEOTIDE SEQUENCE [LARGE SCALE GENOMIC DNA]</scope>
    <source>
        <strain evidence="3">cv. AG2017</strain>
        <tissue evidence="2">Leaf</tissue>
    </source>
</reference>
<feature type="transmembrane region" description="Helical" evidence="1">
    <location>
        <begin position="147"/>
        <end position="170"/>
    </location>
</feature>
<organism evidence="2 3">
    <name type="scientific">Punica granatum</name>
    <name type="common">Pomegranate</name>
    <dbReference type="NCBI Taxonomy" id="22663"/>
    <lineage>
        <taxon>Eukaryota</taxon>
        <taxon>Viridiplantae</taxon>
        <taxon>Streptophyta</taxon>
        <taxon>Embryophyta</taxon>
        <taxon>Tracheophyta</taxon>
        <taxon>Spermatophyta</taxon>
        <taxon>Magnoliopsida</taxon>
        <taxon>eudicotyledons</taxon>
        <taxon>Gunneridae</taxon>
        <taxon>Pentapetalae</taxon>
        <taxon>rosids</taxon>
        <taxon>malvids</taxon>
        <taxon>Myrtales</taxon>
        <taxon>Lythraceae</taxon>
        <taxon>Punica</taxon>
    </lineage>
</organism>
<dbReference type="PRINTS" id="PR00081">
    <property type="entry name" value="GDHRDH"/>
</dbReference>
<accession>A0A2I0L1C3</accession>
<keyword evidence="1" id="KW-0812">Transmembrane</keyword>
<dbReference type="Gene3D" id="3.40.50.720">
    <property type="entry name" value="NAD(P)-binding Rossmann-like Domain"/>
    <property type="match status" value="1"/>
</dbReference>
<dbReference type="PANTHER" id="PTHR44375:SF2">
    <property type="entry name" value="BETA-KETOACYL-ACP REDUCTASE-LIKE PROTEIN-RELATED"/>
    <property type="match status" value="1"/>
</dbReference>
<proteinExistence type="predicted"/>
<dbReference type="STRING" id="22663.A0A2I0L1C3"/>
<dbReference type="SUPFAM" id="SSF51735">
    <property type="entry name" value="NAD(P)-binding Rossmann-fold domains"/>
    <property type="match status" value="1"/>
</dbReference>
<evidence type="ECO:0000313" key="2">
    <source>
        <dbReference type="EMBL" id="PKI74390.1"/>
    </source>
</evidence>